<name>A0A4R7FLB9_9MICO</name>
<dbReference type="EMBL" id="SOAM01000002">
    <property type="protein sequence ID" value="TDS77201.1"/>
    <property type="molecule type" value="Genomic_DNA"/>
</dbReference>
<protein>
    <submittedName>
        <fullName evidence="1">Uncharacterized protein</fullName>
    </submittedName>
</protein>
<accession>A0A4R7FLB9</accession>
<dbReference type="Proteomes" id="UP000295344">
    <property type="component" value="Unassembled WGS sequence"/>
</dbReference>
<proteinExistence type="predicted"/>
<evidence type="ECO:0000313" key="1">
    <source>
        <dbReference type="EMBL" id="TDS77201.1"/>
    </source>
</evidence>
<comment type="caution">
    <text evidence="1">The sequence shown here is derived from an EMBL/GenBank/DDBJ whole genome shotgun (WGS) entry which is preliminary data.</text>
</comment>
<dbReference type="AlphaFoldDB" id="A0A4R7FLB9"/>
<sequence length="138" mass="14536">MANGVGSIIRLAAKHGPKIGVAATAIGGFLAKNPEVSAWLKGRVETLPKQLDAIRKRRGDAAQIRGMLEIVRDVAGKLHAEGAAAAVASDWVRRADDVELGVQLAERLSPPAKKEAVSRLKTRAEALLAELIEATTAT</sequence>
<keyword evidence="2" id="KW-1185">Reference proteome</keyword>
<gene>
    <name evidence="1" type="ORF">CLV52_2142</name>
</gene>
<organism evidence="1 2">
    <name type="scientific">Amnibacterium kyonggiense</name>
    <dbReference type="NCBI Taxonomy" id="595671"/>
    <lineage>
        <taxon>Bacteria</taxon>
        <taxon>Bacillati</taxon>
        <taxon>Actinomycetota</taxon>
        <taxon>Actinomycetes</taxon>
        <taxon>Micrococcales</taxon>
        <taxon>Microbacteriaceae</taxon>
        <taxon>Amnibacterium</taxon>
    </lineage>
</organism>
<evidence type="ECO:0000313" key="2">
    <source>
        <dbReference type="Proteomes" id="UP000295344"/>
    </source>
</evidence>
<reference evidence="1 2" key="1">
    <citation type="submission" date="2019-03" db="EMBL/GenBank/DDBJ databases">
        <title>Genomic Encyclopedia of Archaeal and Bacterial Type Strains, Phase II (KMG-II): from individual species to whole genera.</title>
        <authorList>
            <person name="Goeker M."/>
        </authorList>
    </citation>
    <scope>NUCLEOTIDE SEQUENCE [LARGE SCALE GENOMIC DNA]</scope>
    <source>
        <strain evidence="1 2">DSM 24782</strain>
    </source>
</reference>
<dbReference type="RefSeq" id="WP_162850811.1">
    <property type="nucleotide sequence ID" value="NZ_BAAARP010000002.1"/>
</dbReference>